<organism evidence="3 4">
    <name type="scientific">Candidatus Woesebacteria bacterium RIFCSPHIGHO2_01_FULL_38_9b</name>
    <dbReference type="NCBI Taxonomy" id="1802493"/>
    <lineage>
        <taxon>Bacteria</taxon>
        <taxon>Candidatus Woeseibacteriota</taxon>
    </lineage>
</organism>
<accession>A0A1F7Y5P0</accession>
<dbReference type="PANTHER" id="PTHR34136">
    <property type="match status" value="1"/>
</dbReference>
<dbReference type="Pfam" id="PF03808">
    <property type="entry name" value="Glyco_tran_WecG"/>
    <property type="match status" value="1"/>
</dbReference>
<evidence type="ECO:0000256" key="2">
    <source>
        <dbReference type="ARBA" id="ARBA00022679"/>
    </source>
</evidence>
<gene>
    <name evidence="3" type="ORF">A2863_02620</name>
</gene>
<dbReference type="InterPro" id="IPR004629">
    <property type="entry name" value="WecG_TagA_CpsF"/>
</dbReference>
<name>A0A1F7Y5P0_9BACT</name>
<reference evidence="3 4" key="1">
    <citation type="journal article" date="2016" name="Nat. Commun.">
        <title>Thousands of microbial genomes shed light on interconnected biogeochemical processes in an aquifer system.</title>
        <authorList>
            <person name="Anantharaman K."/>
            <person name="Brown C.T."/>
            <person name="Hug L.A."/>
            <person name="Sharon I."/>
            <person name="Castelle C.J."/>
            <person name="Probst A.J."/>
            <person name="Thomas B.C."/>
            <person name="Singh A."/>
            <person name="Wilkins M.J."/>
            <person name="Karaoz U."/>
            <person name="Brodie E.L."/>
            <person name="Williams K.H."/>
            <person name="Hubbard S.S."/>
            <person name="Banfield J.F."/>
        </authorList>
    </citation>
    <scope>NUCLEOTIDE SEQUENCE [LARGE SCALE GENOMIC DNA]</scope>
</reference>
<evidence type="ECO:0000256" key="1">
    <source>
        <dbReference type="ARBA" id="ARBA00022676"/>
    </source>
</evidence>
<dbReference type="AlphaFoldDB" id="A0A1F7Y5P0"/>
<keyword evidence="2" id="KW-0808">Transferase</keyword>
<protein>
    <submittedName>
        <fullName evidence="3">Uncharacterized protein</fullName>
    </submittedName>
</protein>
<sequence length="291" mass="33395">MQDLKPRTVKILSVRIDSTSTERVLRFIRVSLENSKKFFIFTPNPEQILRAQTDEVYAKILNSADISLPDGIGLIAAYKFLHLPTTHNLLLKPILYFAQGLGVGFSILFDREWLTKELKVIRGRDFFIKLIELANKEKWRVFLLGDSLDSAKKAKIALEKNYLNIKLYEARGPDLDDDANLRTIKDESVHIDAMKRINKAAPQLLIIGFRAPVQEKWLYRYLPQLNIGGAMVVGGTFDYISGRKPLPPAWIADTGLEWLWRLLKGDQKAKRIINAFPKFALKIYLTKLLQK</sequence>
<dbReference type="CDD" id="cd06533">
    <property type="entry name" value="Glyco_transf_WecG_TagA"/>
    <property type="match status" value="1"/>
</dbReference>
<dbReference type="NCBIfam" id="TIGR00696">
    <property type="entry name" value="wecG_tagA_cpsF"/>
    <property type="match status" value="1"/>
</dbReference>
<dbReference type="GO" id="GO:0016758">
    <property type="term" value="F:hexosyltransferase activity"/>
    <property type="evidence" value="ECO:0007669"/>
    <property type="project" value="TreeGrafter"/>
</dbReference>
<dbReference type="PANTHER" id="PTHR34136:SF1">
    <property type="entry name" value="UDP-N-ACETYL-D-MANNOSAMINURONIC ACID TRANSFERASE"/>
    <property type="match status" value="1"/>
</dbReference>
<evidence type="ECO:0000313" key="4">
    <source>
        <dbReference type="Proteomes" id="UP000178750"/>
    </source>
</evidence>
<dbReference type="EMBL" id="MGGF01000016">
    <property type="protein sequence ID" value="OGM21948.1"/>
    <property type="molecule type" value="Genomic_DNA"/>
</dbReference>
<proteinExistence type="predicted"/>
<evidence type="ECO:0000313" key="3">
    <source>
        <dbReference type="EMBL" id="OGM21948.1"/>
    </source>
</evidence>
<keyword evidence="1" id="KW-0328">Glycosyltransferase</keyword>
<dbReference type="Proteomes" id="UP000178750">
    <property type="component" value="Unassembled WGS sequence"/>
</dbReference>
<comment type="caution">
    <text evidence="3">The sequence shown here is derived from an EMBL/GenBank/DDBJ whole genome shotgun (WGS) entry which is preliminary data.</text>
</comment>